<protein>
    <submittedName>
        <fullName evidence="1">Uncharacterized protein</fullName>
    </submittedName>
</protein>
<dbReference type="Gene3D" id="3.10.620.30">
    <property type="match status" value="1"/>
</dbReference>
<evidence type="ECO:0000313" key="1">
    <source>
        <dbReference type="EMBL" id="AJP48164.1"/>
    </source>
</evidence>
<dbReference type="AlphaFoldDB" id="A0A0C5J947"/>
<dbReference type="KEGG" id="rbu:PG1C_06245"/>
<accession>A0A0C5J947</accession>
<reference evidence="1 2" key="1">
    <citation type="journal article" date="2015" name="Genome Announc.">
        <title>Complete Genome Sequence of a Novel Bacterium within the Family Rhodocyclaceae That Degrades Polycyclic Aromatic Hydrocarbons.</title>
        <authorList>
            <person name="Singleton D.R."/>
            <person name="Dickey A.N."/>
            <person name="Scholl E.H."/>
            <person name="Wright F.A."/>
            <person name="Aitken M.D."/>
        </authorList>
    </citation>
    <scope>NUCLEOTIDE SEQUENCE [LARGE SCALE GENOMIC DNA]</scope>
    <source>
        <strain evidence="2">PG1-Ca6</strain>
    </source>
</reference>
<name>A0A0C5J947_9PROT</name>
<organism evidence="1 2">
    <name type="scientific">Rugosibacter aromaticivorans</name>
    <dbReference type="NCBI Taxonomy" id="1565605"/>
    <lineage>
        <taxon>Bacteria</taxon>
        <taxon>Pseudomonadati</taxon>
        <taxon>Pseudomonadota</taxon>
        <taxon>Betaproteobacteria</taxon>
        <taxon>Nitrosomonadales</taxon>
        <taxon>Sterolibacteriaceae</taxon>
        <taxon>Rugosibacter</taxon>
    </lineage>
</organism>
<dbReference type="EMBL" id="CP010554">
    <property type="protein sequence ID" value="AJP48164.1"/>
    <property type="molecule type" value="Genomic_DNA"/>
</dbReference>
<sequence length="59" mass="6124">MGLVRIGAGRDAADVAFATMFGAITSRAPLINIEAVEDVANGFFLPGRIVEALSSMAIE</sequence>
<dbReference type="HOGENOM" id="CLU_2957595_0_0_4"/>
<keyword evidence="2" id="KW-1185">Reference proteome</keyword>
<dbReference type="Proteomes" id="UP000061603">
    <property type="component" value="Chromosome"/>
</dbReference>
<proteinExistence type="predicted"/>
<gene>
    <name evidence="1" type="ORF">PG1C_06245</name>
</gene>
<evidence type="ECO:0000313" key="2">
    <source>
        <dbReference type="Proteomes" id="UP000061603"/>
    </source>
</evidence>